<comment type="caution">
    <text evidence="11">The sequence shown here is derived from an EMBL/GenBank/DDBJ whole genome shotgun (WGS) entry which is preliminary data.</text>
</comment>
<dbReference type="GO" id="GO:0061621">
    <property type="term" value="P:canonical glycolysis"/>
    <property type="evidence" value="ECO:0007669"/>
    <property type="project" value="TreeGrafter"/>
</dbReference>
<dbReference type="Proteomes" id="UP000488506">
    <property type="component" value="Unassembled WGS sequence"/>
</dbReference>
<dbReference type="UniPathway" id="UPA00109">
    <property type="reaction ID" value="UER00182"/>
</dbReference>
<dbReference type="Pfam" id="PF00365">
    <property type="entry name" value="PFK"/>
    <property type="match status" value="1"/>
</dbReference>
<evidence type="ECO:0000256" key="2">
    <source>
        <dbReference type="ARBA" id="ARBA00004679"/>
    </source>
</evidence>
<dbReference type="GO" id="GO:0005945">
    <property type="term" value="C:6-phosphofructokinase complex"/>
    <property type="evidence" value="ECO:0007669"/>
    <property type="project" value="TreeGrafter"/>
</dbReference>
<evidence type="ECO:0000256" key="1">
    <source>
        <dbReference type="ARBA" id="ARBA00001946"/>
    </source>
</evidence>
<evidence type="ECO:0000256" key="5">
    <source>
        <dbReference type="ARBA" id="ARBA00022723"/>
    </source>
</evidence>
<dbReference type="GO" id="GO:0070095">
    <property type="term" value="F:fructose-6-phosphate binding"/>
    <property type="evidence" value="ECO:0007669"/>
    <property type="project" value="TreeGrafter"/>
</dbReference>
<evidence type="ECO:0000256" key="9">
    <source>
        <dbReference type="ARBA" id="ARBA00038478"/>
    </source>
</evidence>
<keyword evidence="6 11" id="KW-0418">Kinase</keyword>
<protein>
    <submittedName>
        <fullName evidence="11">Phosphofructokinase</fullName>
    </submittedName>
</protein>
<keyword evidence="5" id="KW-0479">Metal-binding</keyword>
<evidence type="ECO:0000256" key="8">
    <source>
        <dbReference type="ARBA" id="ARBA00023152"/>
    </source>
</evidence>
<keyword evidence="7" id="KW-0460">Magnesium</keyword>
<dbReference type="GO" id="GO:0046872">
    <property type="term" value="F:metal ion binding"/>
    <property type="evidence" value="ECO:0007669"/>
    <property type="project" value="UniProtKB-KW"/>
</dbReference>
<dbReference type="SUPFAM" id="SSF53784">
    <property type="entry name" value="Phosphofructokinase"/>
    <property type="match status" value="1"/>
</dbReference>
<dbReference type="EMBL" id="WPAF01000051">
    <property type="protein sequence ID" value="KAF0132577.1"/>
    <property type="molecule type" value="Genomic_DNA"/>
</dbReference>
<dbReference type="InterPro" id="IPR035966">
    <property type="entry name" value="PKF_sf"/>
</dbReference>
<feature type="non-terminal residue" evidence="11">
    <location>
        <position position="214"/>
    </location>
</feature>
<dbReference type="PANTHER" id="PTHR13697">
    <property type="entry name" value="PHOSPHOFRUCTOKINASE"/>
    <property type="match status" value="1"/>
</dbReference>
<dbReference type="GO" id="GO:0042802">
    <property type="term" value="F:identical protein binding"/>
    <property type="evidence" value="ECO:0007669"/>
    <property type="project" value="TreeGrafter"/>
</dbReference>
<organism evidence="11 12">
    <name type="scientific">Candidatus Saganbacteria bacterium</name>
    <dbReference type="NCBI Taxonomy" id="2575572"/>
    <lineage>
        <taxon>Bacteria</taxon>
        <taxon>Bacillati</taxon>
        <taxon>Saganbacteria</taxon>
    </lineage>
</organism>
<comment type="similarity">
    <text evidence="9">Belongs to the phosphofructokinase type A (PFKA) family.</text>
</comment>
<comment type="pathway">
    <text evidence="2">Carbohydrate degradation; glycolysis; D-glyceraldehyde 3-phosphate and glycerone phosphate from D-glucose: step 3/4.</text>
</comment>
<evidence type="ECO:0000313" key="11">
    <source>
        <dbReference type="EMBL" id="KAF0132577.1"/>
    </source>
</evidence>
<keyword evidence="8" id="KW-0324">Glycolysis</keyword>
<keyword evidence="4" id="KW-0808">Transferase</keyword>
<dbReference type="Gene3D" id="3.40.50.450">
    <property type="match status" value="1"/>
</dbReference>
<evidence type="ECO:0000256" key="6">
    <source>
        <dbReference type="ARBA" id="ARBA00022777"/>
    </source>
</evidence>
<feature type="domain" description="Phosphofructokinase" evidence="10">
    <location>
        <begin position="14"/>
        <end position="214"/>
    </location>
</feature>
<reference evidence="11 12" key="1">
    <citation type="submission" date="2019-12" db="EMBL/GenBank/DDBJ databases">
        <authorList>
            <person name="Wolfe R."/>
            <person name="Danczak R."/>
            <person name="Wilkins M."/>
        </authorList>
    </citation>
    <scope>NUCLEOTIDE SEQUENCE [LARGE SCALE GENOMIC DNA]</scope>
    <source>
        <strain evidence="11">X2_MaxBin.013</strain>
    </source>
</reference>
<sequence length="214" mass="23385">MKAKFQGKEINIRKIGILTGGGDCAGHNAVIYGLLRRINQANQTLPANEKMELVGLLEGWKALTRDPETEKEKILHPLSTADLKDSFKISGTIIKSSRTNLFSKTNIEAKAPEIAMDNLKKLGIDCLIVLGGDDTLGAAGKMGKQFTFPMLGAPKTMDNDVFGTERTYGFESAVIESVHFIENIMTTVRSHNRCFIVELMGRHAGWVALHAGIA</sequence>
<accession>A0A833P2K6</accession>
<evidence type="ECO:0000313" key="12">
    <source>
        <dbReference type="Proteomes" id="UP000488506"/>
    </source>
</evidence>
<dbReference type="PANTHER" id="PTHR13697:SF52">
    <property type="entry name" value="ATP-DEPENDENT 6-PHOSPHOFRUCTOKINASE 3"/>
    <property type="match status" value="1"/>
</dbReference>
<dbReference type="GO" id="GO:0048029">
    <property type="term" value="F:monosaccharide binding"/>
    <property type="evidence" value="ECO:0007669"/>
    <property type="project" value="TreeGrafter"/>
</dbReference>
<dbReference type="GO" id="GO:0005524">
    <property type="term" value="F:ATP binding"/>
    <property type="evidence" value="ECO:0007669"/>
    <property type="project" value="TreeGrafter"/>
</dbReference>
<dbReference type="AlphaFoldDB" id="A0A833P2K6"/>
<dbReference type="InterPro" id="IPR022953">
    <property type="entry name" value="ATP_PFK"/>
</dbReference>
<keyword evidence="3" id="KW-0963">Cytoplasm</keyword>
<proteinExistence type="inferred from homology"/>
<evidence type="ECO:0000259" key="10">
    <source>
        <dbReference type="Pfam" id="PF00365"/>
    </source>
</evidence>
<dbReference type="GO" id="GO:0030388">
    <property type="term" value="P:fructose 1,6-bisphosphate metabolic process"/>
    <property type="evidence" value="ECO:0007669"/>
    <property type="project" value="TreeGrafter"/>
</dbReference>
<comment type="cofactor">
    <cofactor evidence="1">
        <name>Mg(2+)</name>
        <dbReference type="ChEBI" id="CHEBI:18420"/>
    </cofactor>
</comment>
<dbReference type="InterPro" id="IPR000023">
    <property type="entry name" value="Phosphofructokinase_dom"/>
</dbReference>
<dbReference type="GO" id="GO:0003872">
    <property type="term" value="F:6-phosphofructokinase activity"/>
    <property type="evidence" value="ECO:0007669"/>
    <property type="project" value="InterPro"/>
</dbReference>
<gene>
    <name evidence="11" type="ORF">FD145_1618</name>
</gene>
<evidence type="ECO:0000256" key="3">
    <source>
        <dbReference type="ARBA" id="ARBA00022490"/>
    </source>
</evidence>
<evidence type="ECO:0000256" key="4">
    <source>
        <dbReference type="ARBA" id="ARBA00022679"/>
    </source>
</evidence>
<dbReference type="GO" id="GO:0006002">
    <property type="term" value="P:fructose 6-phosphate metabolic process"/>
    <property type="evidence" value="ECO:0007669"/>
    <property type="project" value="InterPro"/>
</dbReference>
<dbReference type="PRINTS" id="PR00476">
    <property type="entry name" value="PHFRCTKINASE"/>
</dbReference>
<dbReference type="GO" id="GO:0016208">
    <property type="term" value="F:AMP binding"/>
    <property type="evidence" value="ECO:0007669"/>
    <property type="project" value="TreeGrafter"/>
</dbReference>
<evidence type="ECO:0000256" key="7">
    <source>
        <dbReference type="ARBA" id="ARBA00022842"/>
    </source>
</evidence>
<name>A0A833P2K6_UNCSA</name>
<dbReference type="Gene3D" id="3.40.50.460">
    <property type="entry name" value="Phosphofructokinase domain"/>
    <property type="match status" value="1"/>
</dbReference>